<feature type="chain" id="PRO_5043601382" evidence="3">
    <location>
        <begin position="18"/>
        <end position="573"/>
    </location>
</feature>
<keyword evidence="3" id="KW-0732">Signal</keyword>
<feature type="signal peptide" evidence="3">
    <location>
        <begin position="1"/>
        <end position="17"/>
    </location>
</feature>
<name>A0AAX4JYV9_9TREE</name>
<keyword evidence="2" id="KW-1133">Transmembrane helix</keyword>
<proteinExistence type="predicted"/>
<organism evidence="4 5">
    <name type="scientific">Kwoniella dendrophila CBS 6074</name>
    <dbReference type="NCBI Taxonomy" id="1295534"/>
    <lineage>
        <taxon>Eukaryota</taxon>
        <taxon>Fungi</taxon>
        <taxon>Dikarya</taxon>
        <taxon>Basidiomycota</taxon>
        <taxon>Agaricomycotina</taxon>
        <taxon>Tremellomycetes</taxon>
        <taxon>Tremellales</taxon>
        <taxon>Cryptococcaceae</taxon>
        <taxon>Kwoniella</taxon>
    </lineage>
</organism>
<keyword evidence="2" id="KW-0812">Transmembrane</keyword>
<dbReference type="Proteomes" id="UP001355207">
    <property type="component" value="Chromosome 6"/>
</dbReference>
<gene>
    <name evidence="4" type="ORF">L201_004821</name>
</gene>
<accession>A0AAX4JYV9</accession>
<dbReference type="RefSeq" id="XP_066076655.1">
    <property type="nucleotide sequence ID" value="XM_066220558.1"/>
</dbReference>
<evidence type="ECO:0000313" key="5">
    <source>
        <dbReference type="Proteomes" id="UP001355207"/>
    </source>
</evidence>
<evidence type="ECO:0000256" key="3">
    <source>
        <dbReference type="SAM" id="SignalP"/>
    </source>
</evidence>
<keyword evidence="2" id="KW-0472">Membrane</keyword>
<feature type="transmembrane region" description="Helical" evidence="2">
    <location>
        <begin position="552"/>
        <end position="571"/>
    </location>
</feature>
<sequence length="573" mass="61212">MLRFFALLAFLVIAVRADEPSTFDPELCYLWFSDSNNLYFQPKASCSGTTCTWPIISNIPSQFTCNNAAPQYPNNQEIANSPYGGRYTCVCGAALANYANTEAGLTCAPVCTRPYSAGFGFYCNLVEATQMKGDYYAPNGGGLCLKAAGYRQALGSTYVVDSIGLEYRCDNTLFNVYSGPALCNCAGPYDTSGSGGVFGAVQADPCSAANLKAGLNIDTPATTTTTAASQSTSSAAPAQTTSNVPVSPNSQAIISYNFTIESFRVDSTANNKADYIGLLVSAQSAESTSNRTVDRFRYLGSVNKQGDKCSYHVDSGTQATFSWNASQGFGVGFTMTNLNGTDRTSGFLKALGSTLSTGLLNFATSAANAYLKSYDPAAYFDVANGNLKYDFDPTLVNDQVKSYFQGCEGLVAEDYIWFTPIEASIIQTRGSLTRESTFNYYRYGAGCSSTVYTIRWTISTVQASFSQGWQKRETNGFKPNFQYSNIFLRDGTSNAADAVNTTDVTITNTAPLTDTAYYASATTVTAVSPTVSASACCTFLADPSAGFSRIRIPGFLAVFGASALVYTILGLTW</sequence>
<protein>
    <submittedName>
        <fullName evidence="4">Uncharacterized protein</fullName>
    </submittedName>
</protein>
<dbReference type="AlphaFoldDB" id="A0AAX4JYV9"/>
<keyword evidence="5" id="KW-1185">Reference proteome</keyword>
<feature type="region of interest" description="Disordered" evidence="1">
    <location>
        <begin position="224"/>
        <end position="245"/>
    </location>
</feature>
<reference evidence="4 5" key="1">
    <citation type="submission" date="2024-01" db="EMBL/GenBank/DDBJ databases">
        <title>Comparative genomics of Cryptococcus and Kwoniella reveals pathogenesis evolution and contrasting modes of karyotype evolution via chromosome fusion or intercentromeric recombination.</title>
        <authorList>
            <person name="Coelho M.A."/>
            <person name="David-Palma M."/>
            <person name="Shea T."/>
            <person name="Bowers K."/>
            <person name="McGinley-Smith S."/>
            <person name="Mohammad A.W."/>
            <person name="Gnirke A."/>
            <person name="Yurkov A.M."/>
            <person name="Nowrousian M."/>
            <person name="Sun S."/>
            <person name="Cuomo C.A."/>
            <person name="Heitman J."/>
        </authorList>
    </citation>
    <scope>NUCLEOTIDE SEQUENCE [LARGE SCALE GENOMIC DNA]</scope>
    <source>
        <strain evidence="4 5">CBS 6074</strain>
    </source>
</reference>
<feature type="compositionally biased region" description="Low complexity" evidence="1">
    <location>
        <begin position="224"/>
        <end position="242"/>
    </location>
</feature>
<dbReference type="EMBL" id="CP144103">
    <property type="protein sequence ID" value="WWC89892.1"/>
    <property type="molecule type" value="Genomic_DNA"/>
</dbReference>
<evidence type="ECO:0000256" key="1">
    <source>
        <dbReference type="SAM" id="MobiDB-lite"/>
    </source>
</evidence>
<evidence type="ECO:0000313" key="4">
    <source>
        <dbReference type="EMBL" id="WWC89892.1"/>
    </source>
</evidence>
<evidence type="ECO:0000256" key="2">
    <source>
        <dbReference type="SAM" id="Phobius"/>
    </source>
</evidence>
<dbReference type="GeneID" id="91095491"/>